<dbReference type="KEGG" id="abas:ACPOL_5682"/>
<dbReference type="SUPFAM" id="SSF53448">
    <property type="entry name" value="Nucleotide-diphospho-sugar transferases"/>
    <property type="match status" value="1"/>
</dbReference>
<evidence type="ECO:0000256" key="1">
    <source>
        <dbReference type="SAM" id="MobiDB-lite"/>
    </source>
</evidence>
<dbReference type="Proteomes" id="UP000253606">
    <property type="component" value="Chromosome"/>
</dbReference>
<name>A0A2Z5G7E5_9BACT</name>
<dbReference type="CDD" id="cd00761">
    <property type="entry name" value="Glyco_tranf_GTA_type"/>
    <property type="match status" value="1"/>
</dbReference>
<evidence type="ECO:0000313" key="4">
    <source>
        <dbReference type="Proteomes" id="UP000253606"/>
    </source>
</evidence>
<feature type="compositionally biased region" description="Polar residues" evidence="1">
    <location>
        <begin position="12"/>
        <end position="36"/>
    </location>
</feature>
<accession>A0A2Z5G7E5</accession>
<dbReference type="PANTHER" id="PTHR22916:SF3">
    <property type="entry name" value="UDP-GLCNAC:BETAGAL BETA-1,3-N-ACETYLGLUCOSAMINYLTRANSFERASE-LIKE PROTEIN 1"/>
    <property type="match status" value="1"/>
</dbReference>
<proteinExistence type="predicted"/>
<organism evidence="3 4">
    <name type="scientific">Acidisarcina polymorpha</name>
    <dbReference type="NCBI Taxonomy" id="2211140"/>
    <lineage>
        <taxon>Bacteria</taxon>
        <taxon>Pseudomonadati</taxon>
        <taxon>Acidobacteriota</taxon>
        <taxon>Terriglobia</taxon>
        <taxon>Terriglobales</taxon>
        <taxon>Acidobacteriaceae</taxon>
        <taxon>Acidisarcina</taxon>
    </lineage>
</organism>
<reference evidence="3 4" key="1">
    <citation type="journal article" date="2018" name="Front. Microbiol.">
        <title>Hydrolytic Capabilities as a Key to Environmental Success: Chitinolytic and Cellulolytic Acidobacteria From Acidic Sub-arctic Soils and Boreal Peatlands.</title>
        <authorList>
            <person name="Belova S.E."/>
            <person name="Ravin N.V."/>
            <person name="Pankratov T.A."/>
            <person name="Rakitin A.L."/>
            <person name="Ivanova A.A."/>
            <person name="Beletsky A.V."/>
            <person name="Mardanov A.V."/>
            <person name="Sinninghe Damste J.S."/>
            <person name="Dedysh S.N."/>
        </authorList>
    </citation>
    <scope>NUCLEOTIDE SEQUENCE [LARGE SCALE GENOMIC DNA]</scope>
    <source>
        <strain evidence="3 4">SBC82</strain>
    </source>
</reference>
<dbReference type="InterPro" id="IPR001173">
    <property type="entry name" value="Glyco_trans_2-like"/>
</dbReference>
<gene>
    <name evidence="3" type="ORF">ACPOL_5682</name>
</gene>
<feature type="compositionally biased region" description="Pro residues" evidence="1">
    <location>
        <begin position="1"/>
        <end position="11"/>
    </location>
</feature>
<feature type="domain" description="Glycosyltransferase 2-like" evidence="2">
    <location>
        <begin position="46"/>
        <end position="192"/>
    </location>
</feature>
<keyword evidence="3" id="KW-0808">Transferase</keyword>
<dbReference type="OrthoDB" id="9785185at2"/>
<feature type="region of interest" description="Disordered" evidence="1">
    <location>
        <begin position="1"/>
        <end position="38"/>
    </location>
</feature>
<sequence length="369" mass="41942">MLTHNPKPPQPSSVLSIPASTGGSPNCSSMSPSPAGTSIHARPQVSVIIPTHHRPVLVERAIRSALGQSFQDIEVIVIVDGSDADTETRLEHLDDERLHVLCLRDSVGGADARNLGVRYSRGKWVALLDDDDEWLPMKLSVQWAAAEKMSGEQVFIASRFIERTENAERVLPKRSPSKNEEFSEYLFARQGWTSGEAFLQTSTWFVSRQLMLRVPFTTGLKRCQDLDWLLHATSLPDTQVEVLTEVLAIFHHDERNERVSRTSDWKFLYDWAIANRSLFSHKAFAYFVATFCAPAARKQREGWRTFLFLLKKGIFGEYSSAKCLLLLLVCWFIPEANRRHIRAIVVTRLETREKSPAVWVNHQLSRRSS</sequence>
<dbReference type="Gene3D" id="3.90.550.10">
    <property type="entry name" value="Spore Coat Polysaccharide Biosynthesis Protein SpsA, Chain A"/>
    <property type="match status" value="1"/>
</dbReference>
<protein>
    <submittedName>
        <fullName evidence="3">Glycosyl transferase, group 2 family protein</fullName>
    </submittedName>
</protein>
<evidence type="ECO:0000313" key="3">
    <source>
        <dbReference type="EMBL" id="AXC14928.1"/>
    </source>
</evidence>
<dbReference type="RefSeq" id="WP_114209598.1">
    <property type="nucleotide sequence ID" value="NZ_CP030840.1"/>
</dbReference>
<dbReference type="InterPro" id="IPR029044">
    <property type="entry name" value="Nucleotide-diphossugar_trans"/>
</dbReference>
<dbReference type="AlphaFoldDB" id="A0A2Z5G7E5"/>
<keyword evidence="4" id="KW-1185">Reference proteome</keyword>
<dbReference type="PANTHER" id="PTHR22916">
    <property type="entry name" value="GLYCOSYLTRANSFERASE"/>
    <property type="match status" value="1"/>
</dbReference>
<dbReference type="EMBL" id="CP030840">
    <property type="protein sequence ID" value="AXC14928.1"/>
    <property type="molecule type" value="Genomic_DNA"/>
</dbReference>
<evidence type="ECO:0000259" key="2">
    <source>
        <dbReference type="Pfam" id="PF00535"/>
    </source>
</evidence>
<dbReference type="Pfam" id="PF00535">
    <property type="entry name" value="Glycos_transf_2"/>
    <property type="match status" value="1"/>
</dbReference>
<dbReference type="GO" id="GO:0016758">
    <property type="term" value="F:hexosyltransferase activity"/>
    <property type="evidence" value="ECO:0007669"/>
    <property type="project" value="UniProtKB-ARBA"/>
</dbReference>